<dbReference type="GO" id="GO:0030014">
    <property type="term" value="C:CCR4-NOT complex"/>
    <property type="evidence" value="ECO:0007669"/>
    <property type="project" value="InterPro"/>
</dbReference>
<dbReference type="Gene3D" id="3.30.420.10">
    <property type="entry name" value="Ribonuclease H-like superfamily/Ribonuclease H"/>
    <property type="match status" value="1"/>
</dbReference>
<sequence>MPPPPCAGSSSGGCGQARILALVRGFPIVAVATSHDVPAGPPPPPALGGTLDGSYEAVRAGVERVRFAQLGLALASRDGDLALGRVWRFHQGDHLGAEDKRFLAAVAVDPGPTARRADPSRLRRPDGVLVTRDGAEDVAYVVRHLKGVGALPPGREEFLRAFNTAFPELYDLKVMAEWTTLTQTEPPLAATWRDAFRGFLALVRDRMPGDVLVDYNAFLFGLGAADTIELMSIKRTRAKDAEGRRQMKELFRELCPGQDPANLDSLPFF</sequence>
<accession>A0A368QEH5</accession>
<name>A0A368QEH5_SETIT</name>
<dbReference type="STRING" id="4555.A0A368QEH5"/>
<dbReference type="InterPro" id="IPR036397">
    <property type="entry name" value="RNaseH_sf"/>
</dbReference>
<reference evidence="1" key="1">
    <citation type="journal article" date="2012" name="Nat. Biotechnol.">
        <title>Reference genome sequence of the model plant Setaria.</title>
        <authorList>
            <person name="Bennetzen J.L."/>
            <person name="Schmutz J."/>
            <person name="Wang H."/>
            <person name="Percifield R."/>
            <person name="Hawkins J."/>
            <person name="Pontaroli A.C."/>
            <person name="Estep M."/>
            <person name="Feng L."/>
            <person name="Vaughn J.N."/>
            <person name="Grimwood J."/>
            <person name="Jenkins J."/>
            <person name="Barry K."/>
            <person name="Lindquist E."/>
            <person name="Hellsten U."/>
            <person name="Deshpande S."/>
            <person name="Wang X."/>
            <person name="Wu X."/>
            <person name="Mitros T."/>
            <person name="Triplett J."/>
            <person name="Yang X."/>
            <person name="Ye C.Y."/>
            <person name="Mauro-Herrera M."/>
            <person name="Wang L."/>
            <person name="Li P."/>
            <person name="Sharma M."/>
            <person name="Sharma R."/>
            <person name="Ronald P.C."/>
            <person name="Panaud O."/>
            <person name="Kellogg E.A."/>
            <person name="Brutnell T.P."/>
            <person name="Doust A.N."/>
            <person name="Tuskan G.A."/>
            <person name="Rokhsar D."/>
            <person name="Devos K.M."/>
        </authorList>
    </citation>
    <scope>NUCLEOTIDE SEQUENCE [LARGE SCALE GENOMIC DNA]</scope>
    <source>
        <strain evidence="1">Yugu1</strain>
    </source>
</reference>
<proteinExistence type="predicted"/>
<dbReference type="AlphaFoldDB" id="A0A368QEH5"/>
<gene>
    <name evidence="1" type="ORF">SETIT_3G125500v2</name>
</gene>
<reference evidence="1" key="2">
    <citation type="submission" date="2015-07" db="EMBL/GenBank/DDBJ databases">
        <authorList>
            <person name="Noorani M."/>
        </authorList>
    </citation>
    <scope>NUCLEOTIDE SEQUENCE</scope>
    <source>
        <strain evidence="1">Yugu1</strain>
    </source>
</reference>
<protein>
    <submittedName>
        <fullName evidence="1">Uncharacterized protein</fullName>
    </submittedName>
</protein>
<organism evidence="1">
    <name type="scientific">Setaria italica</name>
    <name type="common">Foxtail millet</name>
    <name type="synonym">Panicum italicum</name>
    <dbReference type="NCBI Taxonomy" id="4555"/>
    <lineage>
        <taxon>Eukaryota</taxon>
        <taxon>Viridiplantae</taxon>
        <taxon>Streptophyta</taxon>
        <taxon>Embryophyta</taxon>
        <taxon>Tracheophyta</taxon>
        <taxon>Spermatophyta</taxon>
        <taxon>Magnoliopsida</taxon>
        <taxon>Liliopsida</taxon>
        <taxon>Poales</taxon>
        <taxon>Poaceae</taxon>
        <taxon>PACMAD clade</taxon>
        <taxon>Panicoideae</taxon>
        <taxon>Panicodae</taxon>
        <taxon>Paniceae</taxon>
        <taxon>Cenchrinae</taxon>
        <taxon>Setaria</taxon>
    </lineage>
</organism>
<dbReference type="EMBL" id="CM003530">
    <property type="protein sequence ID" value="RCV16282.1"/>
    <property type="molecule type" value="Genomic_DNA"/>
</dbReference>
<dbReference type="PANTHER" id="PTHR10797">
    <property type="entry name" value="CCR4-NOT TRANSCRIPTION COMPLEX SUBUNIT"/>
    <property type="match status" value="1"/>
</dbReference>
<dbReference type="OrthoDB" id="690955at2759"/>
<dbReference type="GO" id="GO:0003676">
    <property type="term" value="F:nucleic acid binding"/>
    <property type="evidence" value="ECO:0007669"/>
    <property type="project" value="InterPro"/>
</dbReference>
<evidence type="ECO:0000313" key="1">
    <source>
        <dbReference type="EMBL" id="RCV16282.1"/>
    </source>
</evidence>
<dbReference type="GO" id="GO:0004535">
    <property type="term" value="F:poly(A)-specific ribonuclease activity"/>
    <property type="evidence" value="ECO:0007669"/>
    <property type="project" value="InterPro"/>
</dbReference>
<dbReference type="SUPFAM" id="SSF53098">
    <property type="entry name" value="Ribonuclease H-like"/>
    <property type="match status" value="1"/>
</dbReference>
<dbReference type="InterPro" id="IPR012337">
    <property type="entry name" value="RNaseH-like_sf"/>
</dbReference>
<dbReference type="InterPro" id="IPR039637">
    <property type="entry name" value="CNOT7/CNOT8/Pop2"/>
</dbReference>